<dbReference type="Pfam" id="PF13444">
    <property type="entry name" value="Acetyltransf_5"/>
    <property type="match status" value="1"/>
</dbReference>
<evidence type="ECO:0000256" key="2">
    <source>
        <dbReference type="ARBA" id="ARBA00022516"/>
    </source>
</evidence>
<dbReference type="InterPro" id="IPR052351">
    <property type="entry name" value="Ornithine_N-alpha-AT"/>
</dbReference>
<protein>
    <submittedName>
        <fullName evidence="6">GNAT family N-acetyltransferase</fullName>
    </submittedName>
</protein>
<dbReference type="PANTHER" id="PTHR37323">
    <property type="entry name" value="GCN5-RELATED N-ACETYLTRANSFERASE"/>
    <property type="match status" value="1"/>
</dbReference>
<dbReference type="GO" id="GO:0016746">
    <property type="term" value="F:acyltransferase activity"/>
    <property type="evidence" value="ECO:0007669"/>
    <property type="project" value="UniProtKB-KW"/>
</dbReference>
<dbReference type="AlphaFoldDB" id="A0A849A6L1"/>
<evidence type="ECO:0000256" key="1">
    <source>
        <dbReference type="ARBA" id="ARBA00005189"/>
    </source>
</evidence>
<accession>A0A849A6L1</accession>
<dbReference type="PANTHER" id="PTHR37323:SF1">
    <property type="entry name" value="L-ORNITHINE N(ALPHA)-ACYLTRANSFERASE"/>
    <property type="match status" value="1"/>
</dbReference>
<keyword evidence="4" id="KW-0443">Lipid metabolism</keyword>
<evidence type="ECO:0000256" key="4">
    <source>
        <dbReference type="ARBA" id="ARBA00023098"/>
    </source>
</evidence>
<keyword evidence="7" id="KW-1185">Reference proteome</keyword>
<dbReference type="GO" id="GO:0006629">
    <property type="term" value="P:lipid metabolic process"/>
    <property type="evidence" value="ECO:0007669"/>
    <property type="project" value="UniProtKB-KW"/>
</dbReference>
<dbReference type="SUPFAM" id="SSF55729">
    <property type="entry name" value="Acyl-CoA N-acyltransferases (Nat)"/>
    <property type="match status" value="1"/>
</dbReference>
<keyword evidence="2" id="KW-0444">Lipid biosynthesis</keyword>
<keyword evidence="3 6" id="KW-0808">Transferase</keyword>
<dbReference type="InterPro" id="IPR016181">
    <property type="entry name" value="Acyl_CoA_acyltransferase"/>
</dbReference>
<sequence>MTTTELLLDAPDPRSPQRARYRLTLAGDATEVAAAQHLRHRIFSEEFGASTPGPELLDADEFDDHCDHLIVWHEQTDPDRGALHTTGREAVATYRLLPAHSNDADPRSAGLYSGGEFDLTPLEPLLSSAVEAGRSCVAAEHRSGTAVSLLWGGIARYMHLAGYRYLLGCASISLADGGGNAAAFADLAAARHLAAPELRCVPHRPLPLDGLPRPARAVIPPLLRGYLRLGAVVCGAPAHDPEFGTADFLVLLDLDNTDRRYLRFFLGGSS</sequence>
<dbReference type="EMBL" id="JABEND010000007">
    <property type="protein sequence ID" value="NNG36614.1"/>
    <property type="molecule type" value="Genomic_DNA"/>
</dbReference>
<keyword evidence="5" id="KW-0012">Acyltransferase</keyword>
<organism evidence="6 7">
    <name type="scientific">Nakamurella aerolata</name>
    <dbReference type="NCBI Taxonomy" id="1656892"/>
    <lineage>
        <taxon>Bacteria</taxon>
        <taxon>Bacillati</taxon>
        <taxon>Actinomycetota</taxon>
        <taxon>Actinomycetes</taxon>
        <taxon>Nakamurellales</taxon>
        <taxon>Nakamurellaceae</taxon>
        <taxon>Nakamurella</taxon>
    </lineage>
</organism>
<evidence type="ECO:0000313" key="7">
    <source>
        <dbReference type="Proteomes" id="UP000562984"/>
    </source>
</evidence>
<dbReference type="Proteomes" id="UP000562984">
    <property type="component" value="Unassembled WGS sequence"/>
</dbReference>
<dbReference type="RefSeq" id="WP_171200306.1">
    <property type="nucleotide sequence ID" value="NZ_JABEND010000007.1"/>
</dbReference>
<evidence type="ECO:0000256" key="5">
    <source>
        <dbReference type="ARBA" id="ARBA00023315"/>
    </source>
</evidence>
<gene>
    <name evidence="6" type="ORF">HKD39_13030</name>
</gene>
<comment type="caution">
    <text evidence="6">The sequence shown here is derived from an EMBL/GenBank/DDBJ whole genome shotgun (WGS) entry which is preliminary data.</text>
</comment>
<dbReference type="Gene3D" id="3.40.630.30">
    <property type="match status" value="1"/>
</dbReference>
<evidence type="ECO:0000313" key="6">
    <source>
        <dbReference type="EMBL" id="NNG36614.1"/>
    </source>
</evidence>
<name>A0A849A6L1_9ACTN</name>
<reference evidence="6 7" key="1">
    <citation type="submission" date="2020-05" db="EMBL/GenBank/DDBJ databases">
        <title>Nakamurella sp. DB0629 isolated from air conditioner.</title>
        <authorList>
            <person name="Kim D.H."/>
            <person name="Kim D.-U."/>
        </authorList>
    </citation>
    <scope>NUCLEOTIDE SEQUENCE [LARGE SCALE GENOMIC DNA]</scope>
    <source>
        <strain evidence="6 7">DB0629</strain>
    </source>
</reference>
<evidence type="ECO:0000256" key="3">
    <source>
        <dbReference type="ARBA" id="ARBA00022679"/>
    </source>
</evidence>
<comment type="pathway">
    <text evidence="1">Lipid metabolism.</text>
</comment>
<proteinExistence type="predicted"/>